<comment type="catalytic activity">
    <reaction evidence="3">
        <text>an N-acyl-L-alpha-aminoacyl-tRNA + H2O = an N-acyl-L-amino acid + a tRNA + H(+)</text>
        <dbReference type="Rhea" id="RHEA:54448"/>
        <dbReference type="Rhea" id="RHEA-COMP:10123"/>
        <dbReference type="Rhea" id="RHEA-COMP:13883"/>
        <dbReference type="ChEBI" id="CHEBI:15377"/>
        <dbReference type="ChEBI" id="CHEBI:15378"/>
        <dbReference type="ChEBI" id="CHEBI:59874"/>
        <dbReference type="ChEBI" id="CHEBI:78442"/>
        <dbReference type="ChEBI" id="CHEBI:138191"/>
        <dbReference type="EC" id="3.1.1.29"/>
    </reaction>
</comment>
<dbReference type="Gene3D" id="3.40.1490.10">
    <property type="entry name" value="Bit1"/>
    <property type="match status" value="1"/>
</dbReference>
<dbReference type="RefSeq" id="XP_046602404.1">
    <property type="nucleotide sequence ID" value="XM_046746448.1"/>
</dbReference>
<evidence type="ECO:0000313" key="5">
    <source>
        <dbReference type="RefSeq" id="XP_046602404.1"/>
    </source>
</evidence>
<dbReference type="RefSeq" id="XP_046602406.1">
    <property type="nucleotide sequence ID" value="XM_046746450.1"/>
</dbReference>
<gene>
    <name evidence="5 6 7" type="primary">LOC107226297</name>
</gene>
<evidence type="ECO:0000313" key="4">
    <source>
        <dbReference type="Proteomes" id="UP000829291"/>
    </source>
</evidence>
<evidence type="ECO:0000313" key="6">
    <source>
        <dbReference type="RefSeq" id="XP_046602405.1"/>
    </source>
</evidence>
<dbReference type="Proteomes" id="UP000829291">
    <property type="component" value="Chromosome 1"/>
</dbReference>
<sequence length="127" mass="14700">MGRFKAMIIMSQLIQYVVVRQDLIKTMSWSVGAVIAQACHACSAVTHLFHDDIHTRAYLADLDNMHKVVLQAPDESSLTDLKKSLDENDIKHKLWIEQPENIPTCLVVKPYPKEEIQIYFKKFKLFK</sequence>
<organism evidence="4 5">
    <name type="scientific">Neodiprion lecontei</name>
    <name type="common">Redheaded pine sawfly</name>
    <dbReference type="NCBI Taxonomy" id="441921"/>
    <lineage>
        <taxon>Eukaryota</taxon>
        <taxon>Metazoa</taxon>
        <taxon>Ecdysozoa</taxon>
        <taxon>Arthropoda</taxon>
        <taxon>Hexapoda</taxon>
        <taxon>Insecta</taxon>
        <taxon>Pterygota</taxon>
        <taxon>Neoptera</taxon>
        <taxon>Endopterygota</taxon>
        <taxon>Hymenoptera</taxon>
        <taxon>Tenthredinoidea</taxon>
        <taxon>Diprionidae</taxon>
        <taxon>Diprioninae</taxon>
        <taxon>Neodiprion</taxon>
    </lineage>
</organism>
<dbReference type="EC" id="3.1.1.29" evidence="1"/>
<dbReference type="GO" id="GO:0016787">
    <property type="term" value="F:hydrolase activity"/>
    <property type="evidence" value="ECO:0007669"/>
    <property type="project" value="UniProtKB-KW"/>
</dbReference>
<dbReference type="SUPFAM" id="SSF102462">
    <property type="entry name" value="Peptidyl-tRNA hydrolase II"/>
    <property type="match status" value="1"/>
</dbReference>
<reference evidence="5 6" key="1">
    <citation type="submission" date="2025-05" db="UniProtKB">
        <authorList>
            <consortium name="RefSeq"/>
        </authorList>
    </citation>
    <scope>IDENTIFICATION</scope>
    <source>
        <tissue evidence="5 6">Thorax and Abdomen</tissue>
    </source>
</reference>
<dbReference type="GeneID" id="107226297"/>
<accession>A0ABM3GQ56</accession>
<name>A0ABM3GQ56_NEOLC</name>
<dbReference type="InterPro" id="IPR042237">
    <property type="entry name" value="PTRHD1"/>
</dbReference>
<keyword evidence="2 5" id="KW-0378">Hydrolase</keyword>
<dbReference type="Pfam" id="PF01981">
    <property type="entry name" value="PTH2"/>
    <property type="match status" value="1"/>
</dbReference>
<dbReference type="InterPro" id="IPR002833">
    <property type="entry name" value="PTH2"/>
</dbReference>
<evidence type="ECO:0000313" key="7">
    <source>
        <dbReference type="RefSeq" id="XP_046602406.1"/>
    </source>
</evidence>
<dbReference type="CDD" id="cd02429">
    <property type="entry name" value="PTH2_like"/>
    <property type="match status" value="1"/>
</dbReference>
<evidence type="ECO:0000256" key="3">
    <source>
        <dbReference type="ARBA" id="ARBA00048707"/>
    </source>
</evidence>
<evidence type="ECO:0000256" key="1">
    <source>
        <dbReference type="ARBA" id="ARBA00013260"/>
    </source>
</evidence>
<evidence type="ECO:0000256" key="2">
    <source>
        <dbReference type="ARBA" id="ARBA00022801"/>
    </source>
</evidence>
<proteinExistence type="predicted"/>
<dbReference type="RefSeq" id="XP_046602405.1">
    <property type="nucleotide sequence ID" value="XM_046746449.1"/>
</dbReference>
<dbReference type="InterPro" id="IPR023476">
    <property type="entry name" value="Pep_tRNA_hydro_II_dom_sf"/>
</dbReference>
<protein>
    <recommendedName>
        <fullName evidence="1">peptidyl-tRNA hydrolase</fullName>
        <ecNumber evidence="1">3.1.1.29</ecNumber>
    </recommendedName>
</protein>
<dbReference type="PANTHER" id="PTHR46194:SF1">
    <property type="entry name" value="PEPTIDYL-TRNA HYDROLASE PTRHD1-RELATED"/>
    <property type="match status" value="1"/>
</dbReference>
<keyword evidence="4" id="KW-1185">Reference proteome</keyword>
<dbReference type="PANTHER" id="PTHR46194">
    <property type="entry name" value="PEPTIDYL-TRNA HYDROLASE PTRHD1-RELATED"/>
    <property type="match status" value="1"/>
</dbReference>